<evidence type="ECO:0000313" key="2">
    <source>
        <dbReference type="Proteomes" id="UP000693981"/>
    </source>
</evidence>
<dbReference type="AlphaFoldDB" id="A0A8T1W6I6"/>
<proteinExistence type="predicted"/>
<sequence>MYKTAPADRIHVMAVVDELKKFAGQAGALSRETDHLASDIGKTQLLPSSVTDTLSRIAAEMKTLVANYDIESDWKRNALVMIYELLWDRLEQVATQVFPDGNV</sequence>
<comment type="caution">
    <text evidence="1">The sequence shown here is derived from an EMBL/GenBank/DDBJ whole genome shotgun (WGS) entry which is preliminary data.</text>
</comment>
<gene>
    <name evidence="1" type="ORF">PHYBOEH_007409</name>
</gene>
<keyword evidence="2" id="KW-1185">Reference proteome</keyword>
<name>A0A8T1W6I6_9STRA</name>
<accession>A0A8T1W6I6</accession>
<dbReference type="EMBL" id="JAGDFL010000406">
    <property type="protein sequence ID" value="KAG7389572.1"/>
    <property type="molecule type" value="Genomic_DNA"/>
</dbReference>
<reference evidence="1" key="1">
    <citation type="submission" date="2021-02" db="EMBL/GenBank/DDBJ databases">
        <authorList>
            <person name="Palmer J.M."/>
        </authorList>
    </citation>
    <scope>NUCLEOTIDE SEQUENCE</scope>
    <source>
        <strain evidence="1">SCRP23</strain>
    </source>
</reference>
<protein>
    <submittedName>
        <fullName evidence="1">Uncharacterized protein</fullName>
    </submittedName>
</protein>
<evidence type="ECO:0000313" key="1">
    <source>
        <dbReference type="EMBL" id="KAG7389572.1"/>
    </source>
</evidence>
<organism evidence="1 2">
    <name type="scientific">Phytophthora boehmeriae</name>
    <dbReference type="NCBI Taxonomy" id="109152"/>
    <lineage>
        <taxon>Eukaryota</taxon>
        <taxon>Sar</taxon>
        <taxon>Stramenopiles</taxon>
        <taxon>Oomycota</taxon>
        <taxon>Peronosporomycetes</taxon>
        <taxon>Peronosporales</taxon>
        <taxon>Peronosporaceae</taxon>
        <taxon>Phytophthora</taxon>
    </lineage>
</organism>
<dbReference type="Proteomes" id="UP000693981">
    <property type="component" value="Unassembled WGS sequence"/>
</dbReference>